<dbReference type="OrthoDB" id="8480631at2"/>
<organism evidence="1 2">
    <name type="scientific">Hephaestia caeni</name>
    <dbReference type="NCBI Taxonomy" id="645617"/>
    <lineage>
        <taxon>Bacteria</taxon>
        <taxon>Pseudomonadati</taxon>
        <taxon>Pseudomonadota</taxon>
        <taxon>Alphaproteobacteria</taxon>
        <taxon>Sphingomonadales</taxon>
        <taxon>Sphingomonadaceae</taxon>
        <taxon>Hephaestia</taxon>
    </lineage>
</organism>
<proteinExistence type="predicted"/>
<gene>
    <name evidence="1" type="ORF">DFR49_3746</name>
</gene>
<dbReference type="Proteomes" id="UP000266568">
    <property type="component" value="Unassembled WGS sequence"/>
</dbReference>
<keyword evidence="2" id="KW-1185">Reference proteome</keyword>
<dbReference type="AlphaFoldDB" id="A0A397NRN9"/>
<evidence type="ECO:0000313" key="2">
    <source>
        <dbReference type="Proteomes" id="UP000266568"/>
    </source>
</evidence>
<evidence type="ECO:0000313" key="1">
    <source>
        <dbReference type="EMBL" id="RIA37857.1"/>
    </source>
</evidence>
<dbReference type="EMBL" id="QXDC01000004">
    <property type="protein sequence ID" value="RIA37857.1"/>
    <property type="molecule type" value="Genomic_DNA"/>
</dbReference>
<reference evidence="1 2" key="1">
    <citation type="submission" date="2018-08" db="EMBL/GenBank/DDBJ databases">
        <title>Genomic Encyclopedia of Type Strains, Phase IV (KMG-IV): sequencing the most valuable type-strain genomes for metagenomic binning, comparative biology and taxonomic classification.</title>
        <authorList>
            <person name="Goeker M."/>
        </authorList>
    </citation>
    <scope>NUCLEOTIDE SEQUENCE [LARGE SCALE GENOMIC DNA]</scope>
    <source>
        <strain evidence="1 2">DSM 25527</strain>
    </source>
</reference>
<accession>A0A397NRN9</accession>
<evidence type="ECO:0008006" key="3">
    <source>
        <dbReference type="Google" id="ProtNLM"/>
    </source>
</evidence>
<name>A0A397NRN9_9SPHN</name>
<sequence>MADATKITGSRNRAVQIRNRRRDGFTVQARQTFLDTLAATCNVTASARATGLRVATFYWQRKRDPGFALAWQEALTIGYERLEAALLQYAIARIGTDRIDPTAADAAAISDSVVTALENRTVSIAELQFALALLNRHEAGAQGRAALRKGTKRASAAETDAALTRKLDALARQMAQHGR</sequence>
<comment type="caution">
    <text evidence="1">The sequence shown here is derived from an EMBL/GenBank/DDBJ whole genome shotgun (WGS) entry which is preliminary data.</text>
</comment>
<protein>
    <recommendedName>
        <fullName evidence="3">Terminase small subunit</fullName>
    </recommendedName>
</protein>
<dbReference type="RefSeq" id="WP_119037105.1">
    <property type="nucleotide sequence ID" value="NZ_QXDC01000004.1"/>
</dbReference>